<protein>
    <submittedName>
        <fullName evidence="1">Uncharacterized protein</fullName>
    </submittedName>
</protein>
<evidence type="ECO:0000313" key="1">
    <source>
        <dbReference type="EMBL" id="KAK0448547.1"/>
    </source>
</evidence>
<evidence type="ECO:0000313" key="2">
    <source>
        <dbReference type="Proteomes" id="UP001175226"/>
    </source>
</evidence>
<dbReference type="AlphaFoldDB" id="A0AA39MVV2"/>
<keyword evidence="2" id="KW-1185">Reference proteome</keyword>
<organism evidence="1 2">
    <name type="scientific">Armillaria borealis</name>
    <dbReference type="NCBI Taxonomy" id="47425"/>
    <lineage>
        <taxon>Eukaryota</taxon>
        <taxon>Fungi</taxon>
        <taxon>Dikarya</taxon>
        <taxon>Basidiomycota</taxon>
        <taxon>Agaricomycotina</taxon>
        <taxon>Agaricomycetes</taxon>
        <taxon>Agaricomycetidae</taxon>
        <taxon>Agaricales</taxon>
        <taxon>Marasmiineae</taxon>
        <taxon>Physalacriaceae</taxon>
        <taxon>Armillaria</taxon>
    </lineage>
</organism>
<dbReference type="EMBL" id="JAUEPT010000009">
    <property type="protein sequence ID" value="KAK0448547.1"/>
    <property type="molecule type" value="Genomic_DNA"/>
</dbReference>
<dbReference type="Proteomes" id="UP001175226">
    <property type="component" value="Unassembled WGS sequence"/>
</dbReference>
<sequence length="105" mass="12151">MFPESPTPPSNRPLASFTKDRINRVWRMIENKLGPYGSGFSFVGEEWRAEFMVVTRRAVFRRGYKGMDPATIPQFKEGDEEKVVRRLIEEGVDHLEFATRLDSQG</sequence>
<gene>
    <name evidence="1" type="ORF">EV421DRAFT_1900265</name>
</gene>
<reference evidence="1" key="1">
    <citation type="submission" date="2023-06" db="EMBL/GenBank/DDBJ databases">
        <authorList>
            <consortium name="Lawrence Berkeley National Laboratory"/>
            <person name="Ahrendt S."/>
            <person name="Sahu N."/>
            <person name="Indic B."/>
            <person name="Wong-Bajracharya J."/>
            <person name="Merenyi Z."/>
            <person name="Ke H.-M."/>
            <person name="Monk M."/>
            <person name="Kocsube S."/>
            <person name="Drula E."/>
            <person name="Lipzen A."/>
            <person name="Balint B."/>
            <person name="Henrissat B."/>
            <person name="Andreopoulos B."/>
            <person name="Martin F.M."/>
            <person name="Harder C.B."/>
            <person name="Rigling D."/>
            <person name="Ford K.L."/>
            <person name="Foster G.D."/>
            <person name="Pangilinan J."/>
            <person name="Papanicolaou A."/>
            <person name="Barry K."/>
            <person name="LaButti K."/>
            <person name="Viragh M."/>
            <person name="Koriabine M."/>
            <person name="Yan M."/>
            <person name="Riley R."/>
            <person name="Champramary S."/>
            <person name="Plett K.L."/>
            <person name="Tsai I.J."/>
            <person name="Slot J."/>
            <person name="Sipos G."/>
            <person name="Plett J."/>
            <person name="Nagy L.G."/>
            <person name="Grigoriev I.V."/>
        </authorList>
    </citation>
    <scope>NUCLEOTIDE SEQUENCE</scope>
    <source>
        <strain evidence="1">FPL87.14</strain>
    </source>
</reference>
<name>A0AA39MVV2_9AGAR</name>
<proteinExistence type="predicted"/>
<comment type="caution">
    <text evidence="1">The sequence shown here is derived from an EMBL/GenBank/DDBJ whole genome shotgun (WGS) entry which is preliminary data.</text>
</comment>
<accession>A0AA39MVV2</accession>